<gene>
    <name evidence="3" type="ORF">GXW71_12970</name>
</gene>
<dbReference type="EMBL" id="JAAGBB010000014">
    <property type="protein sequence ID" value="MBR0665268.1"/>
    <property type="molecule type" value="Genomic_DNA"/>
</dbReference>
<comment type="caution">
    <text evidence="3">The sequence shown here is derived from an EMBL/GenBank/DDBJ whole genome shotgun (WGS) entry which is preliminary data.</text>
</comment>
<dbReference type="Proteomes" id="UP001196870">
    <property type="component" value="Unassembled WGS sequence"/>
</dbReference>
<feature type="non-terminal residue" evidence="3">
    <location>
        <position position="56"/>
    </location>
</feature>
<feature type="region of interest" description="Disordered" evidence="1">
    <location>
        <begin position="25"/>
        <end position="56"/>
    </location>
</feature>
<evidence type="ECO:0000256" key="2">
    <source>
        <dbReference type="SAM" id="SignalP"/>
    </source>
</evidence>
<sequence length="56" mass="5239">MRQSLKSSLAAALLTGISFGAMASGTAPAASGSATPAAPAGVVQTQRPAAPATAAQ</sequence>
<name>A0ABS5EY87_9PROT</name>
<reference evidence="4" key="1">
    <citation type="journal article" date="2021" name="Syst. Appl. Microbiol.">
        <title>Roseomonas hellenica sp. nov., isolated from roots of wild-growing Alkanna tinctoria.</title>
        <authorList>
            <person name="Rat A."/>
            <person name="Naranjo H.D."/>
            <person name="Lebbe L."/>
            <person name="Cnockaert M."/>
            <person name="Krigas N."/>
            <person name="Grigoriadou K."/>
            <person name="Maloupa E."/>
            <person name="Willems A."/>
        </authorList>
    </citation>
    <scope>NUCLEOTIDE SEQUENCE [LARGE SCALE GENOMIC DNA]</scope>
    <source>
        <strain evidence="4">LMG 31523</strain>
    </source>
</reference>
<keyword evidence="2" id="KW-0732">Signal</keyword>
<evidence type="ECO:0000256" key="1">
    <source>
        <dbReference type="SAM" id="MobiDB-lite"/>
    </source>
</evidence>
<accession>A0ABS5EY87</accession>
<feature type="chain" id="PRO_5046386803" evidence="2">
    <location>
        <begin position="24"/>
        <end position="56"/>
    </location>
</feature>
<keyword evidence="4" id="KW-1185">Reference proteome</keyword>
<proteinExistence type="predicted"/>
<evidence type="ECO:0000313" key="4">
    <source>
        <dbReference type="Proteomes" id="UP001196870"/>
    </source>
</evidence>
<organism evidence="3 4">
    <name type="scientific">Plastoroseomonas hellenica</name>
    <dbReference type="NCBI Taxonomy" id="2687306"/>
    <lineage>
        <taxon>Bacteria</taxon>
        <taxon>Pseudomonadati</taxon>
        <taxon>Pseudomonadota</taxon>
        <taxon>Alphaproteobacteria</taxon>
        <taxon>Acetobacterales</taxon>
        <taxon>Acetobacteraceae</taxon>
        <taxon>Plastoroseomonas</taxon>
    </lineage>
</organism>
<feature type="signal peptide" evidence="2">
    <location>
        <begin position="1"/>
        <end position="23"/>
    </location>
</feature>
<protein>
    <submittedName>
        <fullName evidence="3">Uncharacterized protein</fullName>
    </submittedName>
</protein>
<evidence type="ECO:0000313" key="3">
    <source>
        <dbReference type="EMBL" id="MBR0665268.1"/>
    </source>
</evidence>